<sequence>MWRPARGSRIERQLLRNIG</sequence>
<evidence type="ECO:0000313" key="1">
    <source>
        <dbReference type="EMBL" id="GCA63460.1"/>
    </source>
</evidence>
<dbReference type="AlphaFoldDB" id="A0A391NRY2"/>
<keyword evidence="2" id="KW-1185">Reference proteome</keyword>
<dbReference type="Proteomes" id="UP000265618">
    <property type="component" value="Unassembled WGS sequence"/>
</dbReference>
<evidence type="ECO:0000313" key="2">
    <source>
        <dbReference type="Proteomes" id="UP000265618"/>
    </source>
</evidence>
<feature type="non-terminal residue" evidence="1">
    <location>
        <position position="19"/>
    </location>
</feature>
<protein>
    <submittedName>
        <fullName evidence="1">Uncharacterized protein</fullName>
    </submittedName>
</protein>
<proteinExistence type="predicted"/>
<comment type="caution">
    <text evidence="1">The sequence shown here is derived from an EMBL/GenBank/DDBJ whole genome shotgun (WGS) entry which is preliminary data.</text>
</comment>
<dbReference type="EMBL" id="BDIP01003602">
    <property type="protein sequence ID" value="GCA63460.1"/>
    <property type="molecule type" value="Genomic_DNA"/>
</dbReference>
<organism evidence="1 2">
    <name type="scientific">Kipferlia bialata</name>
    <dbReference type="NCBI Taxonomy" id="797122"/>
    <lineage>
        <taxon>Eukaryota</taxon>
        <taxon>Metamonada</taxon>
        <taxon>Carpediemonas-like organisms</taxon>
        <taxon>Kipferlia</taxon>
    </lineage>
</organism>
<reference evidence="1 2" key="1">
    <citation type="journal article" date="2018" name="PLoS ONE">
        <title>The draft genome of Kipferlia bialata reveals reductive genome evolution in fornicate parasites.</title>
        <authorList>
            <person name="Tanifuji G."/>
            <person name="Takabayashi S."/>
            <person name="Kume K."/>
            <person name="Takagi M."/>
            <person name="Nakayama T."/>
            <person name="Kamikawa R."/>
            <person name="Inagaki Y."/>
            <person name="Hashimoto T."/>
        </authorList>
    </citation>
    <scope>NUCLEOTIDE SEQUENCE [LARGE SCALE GENOMIC DNA]</scope>
    <source>
        <strain evidence="1">NY0173</strain>
    </source>
</reference>
<gene>
    <name evidence="1" type="ORF">KIPB_010047</name>
</gene>
<name>A0A391NRY2_9EUKA</name>
<accession>A0A391NRY2</accession>